<keyword evidence="2" id="KW-1185">Reference proteome</keyword>
<sequence length="223" mass="24306">MELYSSVVGIDPSLTGCAVAVLPRRAAREFGDPILHLTKTRATPAKKGAPKVEPSWADRQRRILYVARQVLAVVPPEATVFIEAPAYSSNMGSAFDRYRLWEQIVERLQRQYCTVVPVLPNHRAMWATGVGNPSKEDVIRNIAAKFPTLDITWRGKADDNLADAVALMALGADVVGDPIAPTITDGARAAVKYTAESMEYSANGPITWQTQLSSSGKWTAPNL</sequence>
<dbReference type="Gene3D" id="3.30.420.10">
    <property type="entry name" value="Ribonuclease H-like superfamily/Ribonuclease H"/>
    <property type="match status" value="1"/>
</dbReference>
<dbReference type="InterPro" id="IPR012337">
    <property type="entry name" value="RNaseH-like_sf"/>
</dbReference>
<accession>D4P7Y3</accession>
<dbReference type="Proteomes" id="UP000001504">
    <property type="component" value="Segment"/>
</dbReference>
<dbReference type="SUPFAM" id="SSF53098">
    <property type="entry name" value="Ribonuclease H-like"/>
    <property type="match status" value="1"/>
</dbReference>
<proteinExistence type="predicted"/>
<organism evidence="1 2">
    <name type="scientific">Rhodococcus phage ReqiPine5</name>
    <dbReference type="NCBI Taxonomy" id="691963"/>
    <lineage>
        <taxon>Viruses</taxon>
        <taxon>Duplodnaviria</taxon>
        <taxon>Heunggongvirae</taxon>
        <taxon>Uroviricota</taxon>
        <taxon>Caudoviricetes</taxon>
        <taxon>Caudoviricetes incertae sedis</taxon>
        <taxon>Reqipinevirus</taxon>
        <taxon>Reqipinevirus reqipine5</taxon>
    </lineage>
</organism>
<dbReference type="GO" id="GO:0003676">
    <property type="term" value="F:nucleic acid binding"/>
    <property type="evidence" value="ECO:0007669"/>
    <property type="project" value="InterPro"/>
</dbReference>
<dbReference type="RefSeq" id="YP_009016189.1">
    <property type="nucleotide sequence ID" value="NC_023722.1"/>
</dbReference>
<evidence type="ECO:0000313" key="1">
    <source>
        <dbReference type="EMBL" id="ADD81113.1"/>
    </source>
</evidence>
<reference evidence="1 2" key="1">
    <citation type="journal article" date="2011" name="Appl. Environ. Microbiol.">
        <title>Genomic and functional analyses of Rhodococcus equi phages ReqiPepy6, ReqiPoco6, ReqiPine5, and ReqiDocB7.</title>
        <authorList>
            <person name="Summer E.J."/>
            <person name="Liu M."/>
            <person name="Gill J.J."/>
            <person name="Grant M."/>
            <person name="Chan-Cortes T.N."/>
            <person name="Ferguson L."/>
            <person name="Janes C."/>
            <person name="Lange K."/>
            <person name="Bertoli M."/>
            <person name="Moore C."/>
            <person name="Orchard R.C."/>
            <person name="Cohen N."/>
            <person name="Young R."/>
        </authorList>
    </citation>
    <scope>NUCLEOTIDE SEQUENCE [LARGE SCALE GENOMIC DNA]</scope>
</reference>
<gene>
    <name evidence="1" type="ORF">ReqiPine5gene08</name>
</gene>
<dbReference type="KEGG" id="vg:18564119"/>
<dbReference type="InterPro" id="IPR036397">
    <property type="entry name" value="RNaseH_sf"/>
</dbReference>
<protein>
    <submittedName>
        <fullName evidence="1">Gp08</fullName>
    </submittedName>
</protein>
<dbReference type="OrthoDB" id="12846at10239"/>
<dbReference type="EMBL" id="GU580943">
    <property type="protein sequence ID" value="ADD81113.1"/>
    <property type="molecule type" value="Genomic_DNA"/>
</dbReference>
<dbReference type="GeneID" id="18564119"/>
<evidence type="ECO:0000313" key="2">
    <source>
        <dbReference type="Proteomes" id="UP000001504"/>
    </source>
</evidence>
<name>D4P7Y3_9CAUD</name>